<organism evidence="3 4">
    <name type="scientific">Lolium multiflorum</name>
    <name type="common">Italian ryegrass</name>
    <name type="synonym">Lolium perenne subsp. multiflorum</name>
    <dbReference type="NCBI Taxonomy" id="4521"/>
    <lineage>
        <taxon>Eukaryota</taxon>
        <taxon>Viridiplantae</taxon>
        <taxon>Streptophyta</taxon>
        <taxon>Embryophyta</taxon>
        <taxon>Tracheophyta</taxon>
        <taxon>Spermatophyta</taxon>
        <taxon>Magnoliopsida</taxon>
        <taxon>Liliopsida</taxon>
        <taxon>Poales</taxon>
        <taxon>Poaceae</taxon>
        <taxon>BOP clade</taxon>
        <taxon>Pooideae</taxon>
        <taxon>Poodae</taxon>
        <taxon>Poeae</taxon>
        <taxon>Poeae Chloroplast Group 2 (Poeae type)</taxon>
        <taxon>Loliodinae</taxon>
        <taxon>Loliinae</taxon>
        <taxon>Lolium</taxon>
    </lineage>
</organism>
<protein>
    <recommendedName>
        <fullName evidence="2">Arabidopsis retrotransposon Orf1 C-terminal domain-containing protein</fullName>
    </recommendedName>
</protein>
<dbReference type="Pfam" id="PF03078">
    <property type="entry name" value="ATHILA"/>
    <property type="match status" value="1"/>
</dbReference>
<dbReference type="AlphaFoldDB" id="A0AAD8TXI2"/>
<sequence length="197" mass="22224">MSFFRKSSSGGADSSSSHHDSGKKAQKGKEVLETNFNKEYNRLSGRKVLHHWELDITYEVVQESATIQNPTIRYFATFLAKSFFGKGDTGAMASPDMSVICNALYHNMVHRMNLGALIIQHFHHQKVANSGKNTWVLSPEEFHALRVAAGRAPTPRGDAAWEQQNDQVGDDDQQWGGQLGWDNFGQDHQYQQYQQLP</sequence>
<dbReference type="EMBL" id="JAUUTY010000001">
    <property type="protein sequence ID" value="KAK1694807.1"/>
    <property type="molecule type" value="Genomic_DNA"/>
</dbReference>
<feature type="domain" description="Arabidopsis retrotransposon Orf1 C-terminal" evidence="2">
    <location>
        <begin position="64"/>
        <end position="105"/>
    </location>
</feature>
<evidence type="ECO:0000313" key="3">
    <source>
        <dbReference type="EMBL" id="KAK1694807.1"/>
    </source>
</evidence>
<proteinExistence type="predicted"/>
<evidence type="ECO:0000313" key="4">
    <source>
        <dbReference type="Proteomes" id="UP001231189"/>
    </source>
</evidence>
<accession>A0AAD8TXI2</accession>
<gene>
    <name evidence="3" type="ORF">QYE76_011504</name>
</gene>
<name>A0AAD8TXI2_LOLMU</name>
<dbReference type="InterPro" id="IPR004312">
    <property type="entry name" value="ATHILA_Orf1_C"/>
</dbReference>
<comment type="caution">
    <text evidence="3">The sequence shown here is derived from an EMBL/GenBank/DDBJ whole genome shotgun (WGS) entry which is preliminary data.</text>
</comment>
<evidence type="ECO:0000256" key="1">
    <source>
        <dbReference type="SAM" id="MobiDB-lite"/>
    </source>
</evidence>
<feature type="region of interest" description="Disordered" evidence="1">
    <location>
        <begin position="1"/>
        <end position="31"/>
    </location>
</feature>
<keyword evidence="4" id="KW-1185">Reference proteome</keyword>
<reference evidence="3" key="1">
    <citation type="submission" date="2023-07" db="EMBL/GenBank/DDBJ databases">
        <title>A chromosome-level genome assembly of Lolium multiflorum.</title>
        <authorList>
            <person name="Chen Y."/>
            <person name="Copetti D."/>
            <person name="Kolliker R."/>
            <person name="Studer B."/>
        </authorList>
    </citation>
    <scope>NUCLEOTIDE SEQUENCE</scope>
    <source>
        <strain evidence="3">02402/16</strain>
        <tissue evidence="3">Leaf</tissue>
    </source>
</reference>
<feature type="compositionally biased region" description="Basic and acidic residues" evidence="1">
    <location>
        <begin position="16"/>
        <end position="31"/>
    </location>
</feature>
<dbReference type="Proteomes" id="UP001231189">
    <property type="component" value="Unassembled WGS sequence"/>
</dbReference>
<feature type="compositionally biased region" description="Low complexity" evidence="1">
    <location>
        <begin position="1"/>
        <end position="15"/>
    </location>
</feature>
<evidence type="ECO:0000259" key="2">
    <source>
        <dbReference type="Pfam" id="PF03078"/>
    </source>
</evidence>